<feature type="compositionally biased region" description="Basic and acidic residues" evidence="5">
    <location>
        <begin position="81"/>
        <end position="110"/>
    </location>
</feature>
<accession>A0A2R5GQ95</accession>
<organism evidence="7 8">
    <name type="scientific">Hondaea fermentalgiana</name>
    <dbReference type="NCBI Taxonomy" id="2315210"/>
    <lineage>
        <taxon>Eukaryota</taxon>
        <taxon>Sar</taxon>
        <taxon>Stramenopiles</taxon>
        <taxon>Bigyra</taxon>
        <taxon>Labyrinthulomycetes</taxon>
        <taxon>Thraustochytrida</taxon>
        <taxon>Thraustochytriidae</taxon>
        <taxon>Hondaea</taxon>
    </lineage>
</organism>
<keyword evidence="3" id="KW-0862">Zinc</keyword>
<keyword evidence="8" id="KW-1185">Reference proteome</keyword>
<evidence type="ECO:0000313" key="7">
    <source>
        <dbReference type="EMBL" id="GBG32479.1"/>
    </source>
</evidence>
<dbReference type="InParanoid" id="A0A2R5GQ95"/>
<reference evidence="7 8" key="1">
    <citation type="submission" date="2017-12" db="EMBL/GenBank/DDBJ databases">
        <title>Sequencing, de novo assembly and annotation of complete genome of a new Thraustochytrid species, strain FCC1311.</title>
        <authorList>
            <person name="Sedici K."/>
            <person name="Godart F."/>
            <person name="Aiese Cigliano R."/>
            <person name="Sanseverino W."/>
            <person name="Barakat M."/>
            <person name="Ortet P."/>
            <person name="Marechal E."/>
            <person name="Cagnac O."/>
            <person name="Amato A."/>
        </authorList>
    </citation>
    <scope>NUCLEOTIDE SEQUENCE [LARGE SCALE GENOMIC DNA]</scope>
</reference>
<dbReference type="InterPro" id="IPR017907">
    <property type="entry name" value="Znf_RING_CS"/>
</dbReference>
<name>A0A2R5GQ95_9STRA</name>
<sequence length="645" mass="72485">MRLLSKPASRGQLATLAAMDDADARLGAAGKAAALQGAGDEEEGLASGDEVFYRAKDETSGRRHRDQRGSWRSKTRKGGLHGRERGAGRADRRFVDDRGARDSDDGHDGHDEDDEEFDDIDKNDDEDNEDNEDEDPQAQFRGRNTRRESSTSSGSLGGLRAGFAKRHPARHGLMNWKSFSSSARSLGSSEPPEEEKYRHEECVQCTFEVQDPVVAPCGHVFCRHCAWDRLVLGPAQCPTCEVSLEARSMTHVAKHVPLEPVPLTGIYDSVFVEFGRLGFKSFHFSRYRCYISYSARDGPEEWKTFDDGTPAPKHKDFDSFSFDETHRIFHGNIVWSPKTWSGGIAKVSYELIFDETYEYICNGTAVAFKADGTVHGVSHYGTDAKYRRLKPSIYTTDSIYLWDSTRPLLDSSLRRGWSPYKGMLRFSRWVAKTTMGIPNWMFQELVSDNVGLYGVGSLHFSASGSFINLSNVRGHSLPAVIPFTYESFDEATRVFEGDFNFEPFWFSGESAPEPADGMCETPMGGLARCLFVFDRELSKIVTGHVNFFRRIETGTRSSTERHHSIPGPMQAQSAPAERRRGCFGMLFGACAKPPPPEVVQERLQLIRSIEMDKDISYRLKNPWQNLTRRVYNMPNRNLMEAADGA</sequence>
<protein>
    <submittedName>
        <fullName evidence="7">E3 ubiquitin-protein ligase BRE1</fullName>
    </submittedName>
</protein>
<dbReference type="SUPFAM" id="SSF57850">
    <property type="entry name" value="RING/U-box"/>
    <property type="match status" value="1"/>
</dbReference>
<evidence type="ECO:0000259" key="6">
    <source>
        <dbReference type="PROSITE" id="PS50089"/>
    </source>
</evidence>
<feature type="domain" description="RING-type" evidence="6">
    <location>
        <begin position="202"/>
        <end position="241"/>
    </location>
</feature>
<keyword evidence="1" id="KW-0479">Metal-binding</keyword>
<evidence type="ECO:0000313" key="8">
    <source>
        <dbReference type="Proteomes" id="UP000241890"/>
    </source>
</evidence>
<dbReference type="PROSITE" id="PS50089">
    <property type="entry name" value="ZF_RING_2"/>
    <property type="match status" value="1"/>
</dbReference>
<evidence type="ECO:0000256" key="2">
    <source>
        <dbReference type="ARBA" id="ARBA00022771"/>
    </source>
</evidence>
<evidence type="ECO:0000256" key="3">
    <source>
        <dbReference type="ARBA" id="ARBA00022833"/>
    </source>
</evidence>
<dbReference type="Gene3D" id="3.30.40.10">
    <property type="entry name" value="Zinc/RING finger domain, C3HC4 (zinc finger)"/>
    <property type="match status" value="1"/>
</dbReference>
<feature type="region of interest" description="Disordered" evidence="5">
    <location>
        <begin position="36"/>
        <end position="160"/>
    </location>
</feature>
<dbReference type="OrthoDB" id="302966at2759"/>
<dbReference type="AlphaFoldDB" id="A0A2R5GQ95"/>
<proteinExistence type="predicted"/>
<keyword evidence="2 4" id="KW-0863">Zinc-finger</keyword>
<feature type="compositionally biased region" description="Basic residues" evidence="5">
    <location>
        <begin position="62"/>
        <end position="80"/>
    </location>
</feature>
<dbReference type="Proteomes" id="UP000241890">
    <property type="component" value="Unassembled WGS sequence"/>
</dbReference>
<dbReference type="PROSITE" id="PS00518">
    <property type="entry name" value="ZF_RING_1"/>
    <property type="match status" value="1"/>
</dbReference>
<dbReference type="InterPro" id="IPR001841">
    <property type="entry name" value="Znf_RING"/>
</dbReference>
<evidence type="ECO:0000256" key="5">
    <source>
        <dbReference type="SAM" id="MobiDB-lite"/>
    </source>
</evidence>
<evidence type="ECO:0000256" key="1">
    <source>
        <dbReference type="ARBA" id="ARBA00022723"/>
    </source>
</evidence>
<gene>
    <name evidence="7" type="ORF">FCC1311_087042</name>
</gene>
<comment type="caution">
    <text evidence="7">The sequence shown here is derived from an EMBL/GenBank/DDBJ whole genome shotgun (WGS) entry which is preliminary data.</text>
</comment>
<dbReference type="SMART" id="SM00184">
    <property type="entry name" value="RING"/>
    <property type="match status" value="1"/>
</dbReference>
<dbReference type="InterPro" id="IPR013083">
    <property type="entry name" value="Znf_RING/FYVE/PHD"/>
</dbReference>
<feature type="compositionally biased region" description="Basic and acidic residues" evidence="5">
    <location>
        <begin position="51"/>
        <end position="61"/>
    </location>
</feature>
<feature type="compositionally biased region" description="Acidic residues" evidence="5">
    <location>
        <begin position="111"/>
        <end position="136"/>
    </location>
</feature>
<dbReference type="Pfam" id="PF13920">
    <property type="entry name" value="zf-C3HC4_3"/>
    <property type="match status" value="1"/>
</dbReference>
<evidence type="ECO:0000256" key="4">
    <source>
        <dbReference type="PROSITE-ProRule" id="PRU00175"/>
    </source>
</evidence>
<dbReference type="EMBL" id="BEYU01000122">
    <property type="protein sequence ID" value="GBG32479.1"/>
    <property type="molecule type" value="Genomic_DNA"/>
</dbReference>
<dbReference type="GO" id="GO:0008270">
    <property type="term" value="F:zinc ion binding"/>
    <property type="evidence" value="ECO:0007669"/>
    <property type="project" value="UniProtKB-KW"/>
</dbReference>